<dbReference type="InterPro" id="IPR029063">
    <property type="entry name" value="SAM-dependent_MTases_sf"/>
</dbReference>
<name>A0ABV3R0Z4_9HYPH</name>
<evidence type="ECO:0000256" key="7">
    <source>
        <dbReference type="ARBA" id="ARBA00049120"/>
    </source>
</evidence>
<keyword evidence="4" id="KW-0808">Transferase</keyword>
<dbReference type="SUPFAM" id="SSF53335">
    <property type="entry name" value="S-adenosyl-L-methionine-dependent methyltransferases"/>
    <property type="match status" value="2"/>
</dbReference>
<sequence length="441" mass="49291">MADKLTTNEALTRSLVSFQGNKKQPFYRWLKYKEAFSSDFVRLILDRYAPKGGVVFDPFAGSGTALFASVQEGHVATGTELLPIGIAVAAARAAAQRVKLDKMVEARRNLASLMVGPGKPLRHLRMTKGAFSESNDAAIASYRGAVSRIRDKDVKCLLHFAGLCVLEESSFTRKDGQYLRWDYRSGKNVDSKFHKGVIKTFAEAVGSKLDEMIEDIAGRKEGVPMDVAINQESFFSYGLKMPKASVDLVVTSPPYCNRYDYTRTYALELLYLDYTDADVSALRQSLLTATVENRPKMEALRSLFAEHDEDTRFAEILETYESVGALHEVVAILEQAATDGSLNNPNIPRMVRNYFFEMAIAISNLSRITKRGAKVVMVNDNVRYFGEEVPVDLILSAMAERLGFSLEGIWVLPRGKGNSSQQMGAHGRTEIRKCVYIWKRR</sequence>
<accession>A0ABV3R0Z4</accession>
<dbReference type="EMBL" id="JBFOCI010000002">
    <property type="protein sequence ID" value="MEW9806433.1"/>
    <property type="molecule type" value="Genomic_DNA"/>
</dbReference>
<evidence type="ECO:0000256" key="1">
    <source>
        <dbReference type="ARBA" id="ARBA00010203"/>
    </source>
</evidence>
<proteinExistence type="inferred from homology"/>
<keyword evidence="5" id="KW-0949">S-adenosyl-L-methionine</keyword>
<evidence type="ECO:0000313" key="8">
    <source>
        <dbReference type="EMBL" id="MEW9806433.1"/>
    </source>
</evidence>
<dbReference type="Proteomes" id="UP001556196">
    <property type="component" value="Unassembled WGS sequence"/>
</dbReference>
<keyword evidence="3" id="KW-0489">Methyltransferase</keyword>
<dbReference type="RefSeq" id="WP_367784755.1">
    <property type="nucleotide sequence ID" value="NZ_JBFOCH010000074.1"/>
</dbReference>
<evidence type="ECO:0000256" key="3">
    <source>
        <dbReference type="ARBA" id="ARBA00022603"/>
    </source>
</evidence>
<evidence type="ECO:0000256" key="6">
    <source>
        <dbReference type="ARBA" id="ARBA00022747"/>
    </source>
</evidence>
<comment type="caution">
    <text evidence="8">The sequence shown here is derived from an EMBL/GenBank/DDBJ whole genome shotgun (WGS) entry which is preliminary data.</text>
</comment>
<comment type="similarity">
    <text evidence="1">Belongs to the N(4)/N(6)-methyltransferase family. N(4) subfamily.</text>
</comment>
<comment type="catalytic activity">
    <reaction evidence="7">
        <text>a 2'-deoxycytidine in DNA + S-adenosyl-L-methionine = an N(4)-methyl-2'-deoxycytidine in DNA + S-adenosyl-L-homocysteine + H(+)</text>
        <dbReference type="Rhea" id="RHEA:16857"/>
        <dbReference type="Rhea" id="RHEA-COMP:11369"/>
        <dbReference type="Rhea" id="RHEA-COMP:13674"/>
        <dbReference type="ChEBI" id="CHEBI:15378"/>
        <dbReference type="ChEBI" id="CHEBI:57856"/>
        <dbReference type="ChEBI" id="CHEBI:59789"/>
        <dbReference type="ChEBI" id="CHEBI:85452"/>
        <dbReference type="ChEBI" id="CHEBI:137933"/>
        <dbReference type="EC" id="2.1.1.113"/>
    </reaction>
</comment>
<dbReference type="PROSITE" id="PS00093">
    <property type="entry name" value="N4_MTASE"/>
    <property type="match status" value="1"/>
</dbReference>
<evidence type="ECO:0000256" key="2">
    <source>
        <dbReference type="ARBA" id="ARBA00012185"/>
    </source>
</evidence>
<protein>
    <recommendedName>
        <fullName evidence="2">site-specific DNA-methyltransferase (cytosine-N(4)-specific)</fullName>
        <ecNumber evidence="2">2.1.1.113</ecNumber>
    </recommendedName>
</protein>
<dbReference type="InterPro" id="IPR017985">
    <property type="entry name" value="MeTrfase_CN4_CS"/>
</dbReference>
<evidence type="ECO:0000313" key="9">
    <source>
        <dbReference type="Proteomes" id="UP001556196"/>
    </source>
</evidence>
<dbReference type="Gene3D" id="3.40.50.150">
    <property type="entry name" value="Vaccinia Virus protein VP39"/>
    <property type="match status" value="2"/>
</dbReference>
<dbReference type="EC" id="2.1.1.113" evidence="2"/>
<reference evidence="8 9" key="1">
    <citation type="submission" date="2024-06" db="EMBL/GenBank/DDBJ databases">
        <authorList>
            <person name="Tuo L."/>
        </authorList>
    </citation>
    <scope>NUCLEOTIDE SEQUENCE [LARGE SCALE GENOMIC DNA]</scope>
    <source>
        <strain evidence="8 9">ZMM04-5</strain>
    </source>
</reference>
<organism evidence="8 9">
    <name type="scientific">Mesorhizobium marinum</name>
    <dbReference type="NCBI Taxonomy" id="3228790"/>
    <lineage>
        <taxon>Bacteria</taxon>
        <taxon>Pseudomonadati</taxon>
        <taxon>Pseudomonadota</taxon>
        <taxon>Alphaproteobacteria</taxon>
        <taxon>Hyphomicrobiales</taxon>
        <taxon>Phyllobacteriaceae</taxon>
        <taxon>Mesorhizobium</taxon>
    </lineage>
</organism>
<evidence type="ECO:0000256" key="5">
    <source>
        <dbReference type="ARBA" id="ARBA00022691"/>
    </source>
</evidence>
<keyword evidence="9" id="KW-1185">Reference proteome</keyword>
<evidence type="ECO:0000256" key="4">
    <source>
        <dbReference type="ARBA" id="ARBA00022679"/>
    </source>
</evidence>
<gene>
    <name evidence="8" type="ORF">ABUE31_10585</name>
</gene>
<keyword evidence="6" id="KW-0680">Restriction system</keyword>